<evidence type="ECO:0000256" key="1">
    <source>
        <dbReference type="ARBA" id="ARBA00022527"/>
    </source>
</evidence>
<keyword evidence="3" id="KW-0547">Nucleotide-binding</keyword>
<accession>A0ABU2MLA9</accession>
<comment type="caution">
    <text evidence="3">The sequence shown here is derived from an EMBL/GenBank/DDBJ whole genome shotgun (WGS) entry which is preliminary data.</text>
</comment>
<organism evidence="3 4">
    <name type="scientific">Streptomyces litchfieldiae</name>
    <dbReference type="NCBI Taxonomy" id="3075543"/>
    <lineage>
        <taxon>Bacteria</taxon>
        <taxon>Bacillati</taxon>
        <taxon>Actinomycetota</taxon>
        <taxon>Actinomycetes</taxon>
        <taxon>Kitasatosporales</taxon>
        <taxon>Streptomycetaceae</taxon>
        <taxon>Streptomyces</taxon>
    </lineage>
</organism>
<evidence type="ECO:0000313" key="3">
    <source>
        <dbReference type="EMBL" id="MDT0341909.1"/>
    </source>
</evidence>
<evidence type="ECO:0000313" key="4">
    <source>
        <dbReference type="Proteomes" id="UP001183246"/>
    </source>
</evidence>
<dbReference type="CDD" id="cd16936">
    <property type="entry name" value="HATPase_RsbW-like"/>
    <property type="match status" value="1"/>
</dbReference>
<dbReference type="Pfam" id="PF13581">
    <property type="entry name" value="HATPase_c_2"/>
    <property type="match status" value="1"/>
</dbReference>
<name>A0ABU2MLA9_9ACTN</name>
<reference evidence="4" key="1">
    <citation type="submission" date="2023-07" db="EMBL/GenBank/DDBJ databases">
        <title>30 novel species of actinomycetes from the DSMZ collection.</title>
        <authorList>
            <person name="Nouioui I."/>
        </authorList>
    </citation>
    <scope>NUCLEOTIDE SEQUENCE [LARGE SCALE GENOMIC DNA]</scope>
    <source>
        <strain evidence="4">DSM 44938</strain>
    </source>
</reference>
<dbReference type="InterPro" id="IPR050267">
    <property type="entry name" value="Anti-sigma-factor_SerPK"/>
</dbReference>
<keyword evidence="1" id="KW-0808">Transferase</keyword>
<dbReference type="PANTHER" id="PTHR35526">
    <property type="entry name" value="ANTI-SIGMA-F FACTOR RSBW-RELATED"/>
    <property type="match status" value="1"/>
</dbReference>
<proteinExistence type="predicted"/>
<gene>
    <name evidence="3" type="ORF">RM590_04525</name>
</gene>
<keyword evidence="4" id="KW-1185">Reference proteome</keyword>
<dbReference type="SUPFAM" id="SSF55874">
    <property type="entry name" value="ATPase domain of HSP90 chaperone/DNA topoisomerase II/histidine kinase"/>
    <property type="match status" value="1"/>
</dbReference>
<keyword evidence="3" id="KW-0067">ATP-binding</keyword>
<dbReference type="GO" id="GO:0005524">
    <property type="term" value="F:ATP binding"/>
    <property type="evidence" value="ECO:0007669"/>
    <property type="project" value="UniProtKB-KW"/>
</dbReference>
<dbReference type="InterPro" id="IPR036890">
    <property type="entry name" value="HATPase_C_sf"/>
</dbReference>
<dbReference type="InterPro" id="IPR003594">
    <property type="entry name" value="HATPase_dom"/>
</dbReference>
<keyword evidence="1" id="KW-0418">Kinase</keyword>
<feature type="domain" description="Histidine kinase/HSP90-like ATPase" evidence="2">
    <location>
        <begin position="21"/>
        <end position="124"/>
    </location>
</feature>
<evidence type="ECO:0000259" key="2">
    <source>
        <dbReference type="Pfam" id="PF13581"/>
    </source>
</evidence>
<dbReference type="Proteomes" id="UP001183246">
    <property type="component" value="Unassembled WGS sequence"/>
</dbReference>
<dbReference type="Gene3D" id="3.30.565.10">
    <property type="entry name" value="Histidine kinase-like ATPase, C-terminal domain"/>
    <property type="match status" value="1"/>
</dbReference>
<dbReference type="PANTHER" id="PTHR35526:SF3">
    <property type="entry name" value="ANTI-SIGMA-F FACTOR RSBW"/>
    <property type="match status" value="1"/>
</dbReference>
<sequence>MHEYMSDLRVWVVTCRDIPEEIPRVRLFVREIFEGDPWADDVALIVTELGTNALTHANGGFRLTLVRSSEGIAIAVADKGGTTTRPHIPRPEADSPGGRGLALVHAYAHIVTIDGDHRGHTVTAELRFKEWRHRAC</sequence>
<dbReference type="RefSeq" id="WP_311703047.1">
    <property type="nucleotide sequence ID" value="NZ_JAVREL010000002.1"/>
</dbReference>
<protein>
    <submittedName>
        <fullName evidence="3">ATP-binding protein</fullName>
    </submittedName>
</protein>
<dbReference type="EMBL" id="JAVREL010000002">
    <property type="protein sequence ID" value="MDT0341909.1"/>
    <property type="molecule type" value="Genomic_DNA"/>
</dbReference>
<keyword evidence="1" id="KW-0723">Serine/threonine-protein kinase</keyword>